<keyword evidence="3" id="KW-1185">Reference proteome</keyword>
<gene>
    <name evidence="2" type="ORF">A4X09_0g7043</name>
</gene>
<feature type="compositionally biased region" description="Low complexity" evidence="1">
    <location>
        <begin position="32"/>
        <end position="41"/>
    </location>
</feature>
<feature type="region of interest" description="Disordered" evidence="1">
    <location>
        <begin position="32"/>
        <end position="57"/>
    </location>
</feature>
<accession>A0A8X7N3Z6</accession>
<dbReference type="EMBL" id="LWDG02000565">
    <property type="protein sequence ID" value="KAE8264164.1"/>
    <property type="molecule type" value="Genomic_DNA"/>
</dbReference>
<evidence type="ECO:0000313" key="2">
    <source>
        <dbReference type="EMBL" id="KAE8264164.1"/>
    </source>
</evidence>
<name>A0A8X7N3Z6_9BASI</name>
<comment type="caution">
    <text evidence="2">The sequence shown here is derived from an EMBL/GenBank/DDBJ whole genome shotgun (WGS) entry which is preliminary data.</text>
</comment>
<organism evidence="2 3">
    <name type="scientific">Tilletia walkeri</name>
    <dbReference type="NCBI Taxonomy" id="117179"/>
    <lineage>
        <taxon>Eukaryota</taxon>
        <taxon>Fungi</taxon>
        <taxon>Dikarya</taxon>
        <taxon>Basidiomycota</taxon>
        <taxon>Ustilaginomycotina</taxon>
        <taxon>Exobasidiomycetes</taxon>
        <taxon>Tilletiales</taxon>
        <taxon>Tilletiaceae</taxon>
        <taxon>Tilletia</taxon>
    </lineage>
</organism>
<evidence type="ECO:0000313" key="3">
    <source>
        <dbReference type="Proteomes" id="UP000078113"/>
    </source>
</evidence>
<dbReference type="AlphaFoldDB" id="A0A8X7N3Z6"/>
<proteinExistence type="predicted"/>
<evidence type="ECO:0000256" key="1">
    <source>
        <dbReference type="SAM" id="MobiDB-lite"/>
    </source>
</evidence>
<dbReference type="Proteomes" id="UP000078113">
    <property type="component" value="Unassembled WGS sequence"/>
</dbReference>
<protein>
    <submittedName>
        <fullName evidence="2">Uncharacterized protein</fullName>
    </submittedName>
</protein>
<feature type="compositionally biased region" description="Basic and acidic residues" evidence="1">
    <location>
        <begin position="343"/>
        <end position="359"/>
    </location>
</feature>
<reference evidence="2" key="1">
    <citation type="submission" date="2016-04" db="EMBL/GenBank/DDBJ databases">
        <authorList>
            <person name="Nguyen H.D."/>
            <person name="Samba Siva P."/>
            <person name="Cullis J."/>
            <person name="Levesque C.A."/>
            <person name="Hambleton S."/>
        </authorList>
    </citation>
    <scope>NUCLEOTIDE SEQUENCE</scope>
    <source>
        <strain evidence="2">DAOMC 236422</strain>
    </source>
</reference>
<feature type="region of interest" description="Disordered" evidence="1">
    <location>
        <begin position="337"/>
        <end position="359"/>
    </location>
</feature>
<sequence>MLLSRLSLTGKCDLPDTVTQFLNQKRFLARKSSSNGSTTSSRHASGKGHDSSNPAPFSAYIELDDARPYFPGQLLKAKIHIAPEADPSQVEDITVEVKAWTHSYGWTSNGSSTYPVYEKVIHYSVEGTLPTKPQVGESTGLNITQSDKDPNTWLVSTRLPKTVMNKTNWRAKGETTLIPPTFKDVKSSLNNTVYWTIKITAKRAGGLKRNFRIWKPFIVLPLCPTPAPAMNLPMLVISPEGIPPNPRIIKSALPASWSTYSFESKLKTALVFSKAIVTTHLFLPTPTNIRPGPIPILLHVAVSAKKEADLLASGSVRLPDLPLSSTSTDDDFEQEILAGSKGSDAENPTKGKGKGKEDASQSFHPFFEIIRHTRSRGYGSYNSGRHRIPAFVQFDTPTFLSSDVKAGQAVDHGYAWTDPMPTEQAGLTTDVDLPFTRCALLTGRLMVNVPPPIYSLNLRMKYKLHFQWAQPGLGNTISAALGRWIASTGVTEADLDTMGERLPDDEMAPEQVQSWQNLDRRVLGPRYIWLRDAAAANSSELFGDGDDDDDDTKNSKFDDDDDEPDSKSGFFSKFMPHRSSKGDGESAPADGDDSDSDDSDNVADSKGKGAIQDQDQSAGNSLPVYEDGHRSQSGAPHDVKG</sequence>
<feature type="region of interest" description="Disordered" evidence="1">
    <location>
        <begin position="539"/>
        <end position="641"/>
    </location>
</feature>
<feature type="compositionally biased region" description="Acidic residues" evidence="1">
    <location>
        <begin position="590"/>
        <end position="601"/>
    </location>
</feature>
<reference evidence="2" key="2">
    <citation type="journal article" date="2019" name="IMA Fungus">
        <title>Genome sequencing and comparison of five Tilletia species to identify candidate genes for the detection of regulated species infecting wheat.</title>
        <authorList>
            <person name="Nguyen H.D.T."/>
            <person name="Sultana T."/>
            <person name="Kesanakurti P."/>
            <person name="Hambleton S."/>
        </authorList>
    </citation>
    <scope>NUCLEOTIDE SEQUENCE</scope>
    <source>
        <strain evidence="2">DAOMC 236422</strain>
    </source>
</reference>